<dbReference type="EMBL" id="BK015913">
    <property type="protein sequence ID" value="DAF84944.1"/>
    <property type="molecule type" value="Genomic_DNA"/>
</dbReference>
<organism evidence="1">
    <name type="scientific">Siphoviridae sp. ctW4q29</name>
    <dbReference type="NCBI Taxonomy" id="2825535"/>
    <lineage>
        <taxon>Viruses</taxon>
        <taxon>Duplodnaviria</taxon>
        <taxon>Heunggongvirae</taxon>
        <taxon>Uroviricota</taxon>
        <taxon>Caudoviricetes</taxon>
    </lineage>
</organism>
<dbReference type="InterPro" id="IPR055869">
    <property type="entry name" value="DUF7446"/>
</dbReference>
<reference evidence="1" key="1">
    <citation type="journal article" date="2021" name="Proc. Natl. Acad. Sci. U.S.A.">
        <title>A Catalog of Tens of Thousands of Viruses from Human Metagenomes Reveals Hidden Associations with Chronic Diseases.</title>
        <authorList>
            <person name="Tisza M.J."/>
            <person name="Buck C.B."/>
        </authorList>
    </citation>
    <scope>NUCLEOTIDE SEQUENCE</scope>
    <source>
        <strain evidence="1">CtW4q29</strain>
    </source>
</reference>
<sequence length="85" mass="9169">MAEYHVGCGAFGIYAGTLNSKNKNLWQNKTECTDEALCAVRDYLIQECLGGLHGDKSSGGYEWTLKDGRVAKLLVAIENGGDNDA</sequence>
<dbReference type="Pfam" id="PF24233">
    <property type="entry name" value="DUF7446"/>
    <property type="match status" value="1"/>
</dbReference>
<name>A0A8S5TRY8_9CAUD</name>
<proteinExistence type="predicted"/>
<protein>
    <submittedName>
        <fullName evidence="1">Uncharacterized protein</fullName>
    </submittedName>
</protein>
<evidence type="ECO:0000313" key="1">
    <source>
        <dbReference type="EMBL" id="DAF84944.1"/>
    </source>
</evidence>
<accession>A0A8S5TRY8</accession>